<keyword evidence="4" id="KW-1185">Reference proteome</keyword>
<dbReference type="SMART" id="SM00448">
    <property type="entry name" value="REC"/>
    <property type="match status" value="1"/>
</dbReference>
<comment type="caution">
    <text evidence="3">The sequence shown here is derived from an EMBL/GenBank/DDBJ whole genome shotgun (WGS) entry which is preliminary data.</text>
</comment>
<organism evidence="3 4">
    <name type="scientific">Flammeovirga aprica JL-4</name>
    <dbReference type="NCBI Taxonomy" id="694437"/>
    <lineage>
        <taxon>Bacteria</taxon>
        <taxon>Pseudomonadati</taxon>
        <taxon>Bacteroidota</taxon>
        <taxon>Cytophagia</taxon>
        <taxon>Cytophagales</taxon>
        <taxon>Flammeovirgaceae</taxon>
        <taxon>Flammeovirga</taxon>
    </lineage>
</organism>
<dbReference type="GO" id="GO:0000160">
    <property type="term" value="P:phosphorelay signal transduction system"/>
    <property type="evidence" value="ECO:0007669"/>
    <property type="project" value="InterPro"/>
</dbReference>
<dbReference type="RefSeq" id="WP_169658990.1">
    <property type="nucleotide sequence ID" value="NZ_JABANE010000073.1"/>
</dbReference>
<protein>
    <submittedName>
        <fullName evidence="3">Response regulator</fullName>
    </submittedName>
</protein>
<reference evidence="3 4" key="1">
    <citation type="submission" date="2020-04" db="EMBL/GenBank/DDBJ databases">
        <title>Flammeovirga sp. SR4, a novel species isolated from seawater.</title>
        <authorList>
            <person name="Wang X."/>
        </authorList>
    </citation>
    <scope>NUCLEOTIDE SEQUENCE [LARGE SCALE GENOMIC DNA]</scope>
    <source>
        <strain evidence="3 4">ATCC 23126</strain>
    </source>
</reference>
<sequence>MLDLPLKILIVEDNIADAELISYHIRKIISKPSIQISTLYDETINVIEMFRPDIILSDYQLNSFNGLDVLQYVSQSLLPIPIIFITGTVNNTELAPYTIIEEGNGIILKEDMSNLQKKLYPFFQHTSNLNLIKKNKIETEHAEFIDLNNLDVDIPKIIEDIKRAMDNGNN</sequence>
<dbReference type="Pfam" id="PF00072">
    <property type="entry name" value="Response_reg"/>
    <property type="match status" value="1"/>
</dbReference>
<dbReference type="CDD" id="cd00156">
    <property type="entry name" value="REC"/>
    <property type="match status" value="1"/>
</dbReference>
<feature type="modified residue" description="4-aspartylphosphate" evidence="1">
    <location>
        <position position="58"/>
    </location>
</feature>
<evidence type="ECO:0000256" key="1">
    <source>
        <dbReference type="PROSITE-ProRule" id="PRU00169"/>
    </source>
</evidence>
<evidence type="ECO:0000313" key="4">
    <source>
        <dbReference type="Proteomes" id="UP000576082"/>
    </source>
</evidence>
<gene>
    <name evidence="3" type="ORF">HHU12_22490</name>
</gene>
<name>A0A7X9RY16_9BACT</name>
<feature type="domain" description="Response regulatory" evidence="2">
    <location>
        <begin position="7"/>
        <end position="124"/>
    </location>
</feature>
<accession>A0A7X9RY16</accession>
<dbReference type="InterPro" id="IPR011006">
    <property type="entry name" value="CheY-like_superfamily"/>
</dbReference>
<dbReference type="SUPFAM" id="SSF52172">
    <property type="entry name" value="CheY-like"/>
    <property type="match status" value="1"/>
</dbReference>
<proteinExistence type="predicted"/>
<dbReference type="EMBL" id="JABANE010000073">
    <property type="protein sequence ID" value="NME70759.1"/>
    <property type="molecule type" value="Genomic_DNA"/>
</dbReference>
<dbReference type="PROSITE" id="PS50110">
    <property type="entry name" value="RESPONSE_REGULATORY"/>
    <property type="match status" value="1"/>
</dbReference>
<dbReference type="Proteomes" id="UP000576082">
    <property type="component" value="Unassembled WGS sequence"/>
</dbReference>
<dbReference type="Gene3D" id="3.40.50.2300">
    <property type="match status" value="1"/>
</dbReference>
<keyword evidence="1" id="KW-0597">Phosphoprotein</keyword>
<dbReference type="AlphaFoldDB" id="A0A7X9RY16"/>
<dbReference type="InterPro" id="IPR001789">
    <property type="entry name" value="Sig_transdc_resp-reg_receiver"/>
</dbReference>
<evidence type="ECO:0000259" key="2">
    <source>
        <dbReference type="PROSITE" id="PS50110"/>
    </source>
</evidence>
<evidence type="ECO:0000313" key="3">
    <source>
        <dbReference type="EMBL" id="NME70759.1"/>
    </source>
</evidence>